<proteinExistence type="inferred from homology"/>
<evidence type="ECO:0000256" key="11">
    <source>
        <dbReference type="SAM" id="Phobius"/>
    </source>
</evidence>
<keyword evidence="3 10" id="KW-0378">Hydrolase</keyword>
<evidence type="ECO:0000313" key="13">
    <source>
        <dbReference type="EMBL" id="OMP08541.1"/>
    </source>
</evidence>
<keyword evidence="6" id="KW-0119">Carbohydrate metabolism</keyword>
<evidence type="ECO:0000256" key="2">
    <source>
        <dbReference type="ARBA" id="ARBA00012729"/>
    </source>
</evidence>
<evidence type="ECO:0000256" key="10">
    <source>
        <dbReference type="RuleBase" id="RU000489"/>
    </source>
</evidence>
<keyword evidence="5" id="KW-1015">Disulfide bond</keyword>
<dbReference type="GO" id="GO:0005576">
    <property type="term" value="C:extracellular region"/>
    <property type="evidence" value="ECO:0007669"/>
    <property type="project" value="TreeGrafter"/>
</dbReference>
<evidence type="ECO:0000256" key="6">
    <source>
        <dbReference type="ARBA" id="ARBA00023277"/>
    </source>
</evidence>
<dbReference type="Pfam" id="PF00704">
    <property type="entry name" value="Glyco_hydro_18"/>
    <property type="match status" value="1"/>
</dbReference>
<protein>
    <recommendedName>
        <fullName evidence="2">chitinase</fullName>
        <ecNumber evidence="2">3.2.1.14</ecNumber>
    </recommendedName>
</protein>
<evidence type="ECO:0000256" key="3">
    <source>
        <dbReference type="ARBA" id="ARBA00022801"/>
    </source>
</evidence>
<comment type="catalytic activity">
    <reaction evidence="1">
        <text>Random endo-hydrolysis of N-acetyl-beta-D-glucosaminide (1-&gt;4)-beta-linkages in chitin and chitodextrins.</text>
        <dbReference type="EC" id="3.2.1.14"/>
    </reaction>
</comment>
<dbReference type="InterPro" id="IPR017853">
    <property type="entry name" value="GH"/>
</dbReference>
<dbReference type="Gene3D" id="3.20.20.80">
    <property type="entry name" value="Glycosidases"/>
    <property type="match status" value="1"/>
</dbReference>
<keyword evidence="14" id="KW-1185">Reference proteome</keyword>
<reference evidence="14" key="1">
    <citation type="submission" date="2013-09" db="EMBL/GenBank/DDBJ databases">
        <title>Corchorus olitorius genome sequencing.</title>
        <authorList>
            <person name="Alam M."/>
            <person name="Haque M.S."/>
            <person name="Islam M.S."/>
            <person name="Emdad E.M."/>
            <person name="Islam M.M."/>
            <person name="Ahmed B."/>
            <person name="Halim A."/>
            <person name="Hossen Q.M.M."/>
            <person name="Hossain M.Z."/>
            <person name="Ahmed R."/>
            <person name="Khan M.M."/>
            <person name="Islam R."/>
            <person name="Rashid M.M."/>
            <person name="Khan S.A."/>
            <person name="Rahman M.S."/>
            <person name="Alam M."/>
            <person name="Yahiya A.S."/>
            <person name="Khan M.S."/>
            <person name="Azam M.S."/>
            <person name="Haque T."/>
            <person name="Lashkar M.Z.H."/>
            <person name="Akhand A.I."/>
            <person name="Morshed G."/>
            <person name="Roy S."/>
            <person name="Uddin K.S."/>
            <person name="Rabeya T."/>
            <person name="Hossain A.S."/>
            <person name="Chowdhury A."/>
            <person name="Snigdha A.R."/>
            <person name="Mortoza M.S."/>
            <person name="Matin S.A."/>
            <person name="Hoque S.M.E."/>
            <person name="Islam M.K."/>
            <person name="Roy D.K."/>
            <person name="Haider R."/>
            <person name="Moosa M.M."/>
            <person name="Elias S.M."/>
            <person name="Hasan A.M."/>
            <person name="Jahan S."/>
            <person name="Shafiuddin M."/>
            <person name="Mahmood N."/>
            <person name="Shommy N.S."/>
        </authorList>
    </citation>
    <scope>NUCLEOTIDE SEQUENCE [LARGE SCALE GENOMIC DNA]</scope>
    <source>
        <strain evidence="14">cv. O-4</strain>
    </source>
</reference>
<keyword evidence="11" id="KW-1133">Transmembrane helix</keyword>
<keyword evidence="11" id="KW-0472">Membrane</keyword>
<evidence type="ECO:0000256" key="1">
    <source>
        <dbReference type="ARBA" id="ARBA00000822"/>
    </source>
</evidence>
<dbReference type="GO" id="GO:0008843">
    <property type="term" value="F:endochitinase activity"/>
    <property type="evidence" value="ECO:0007669"/>
    <property type="project" value="UniProtKB-EC"/>
</dbReference>
<dbReference type="STRING" id="93759.A0A1R3KN99"/>
<evidence type="ECO:0000256" key="9">
    <source>
        <dbReference type="ARBA" id="ARBA00025727"/>
    </source>
</evidence>
<keyword evidence="11" id="KW-0812">Transmembrane</keyword>
<dbReference type="EMBL" id="AWUE01012667">
    <property type="protein sequence ID" value="OMP08541.1"/>
    <property type="molecule type" value="Genomic_DNA"/>
</dbReference>
<dbReference type="InterPro" id="IPR001223">
    <property type="entry name" value="Glyco_hydro18_cat"/>
</dbReference>
<evidence type="ECO:0000259" key="12">
    <source>
        <dbReference type="PROSITE" id="PS51910"/>
    </source>
</evidence>
<dbReference type="PROSITE" id="PS01095">
    <property type="entry name" value="GH18_1"/>
    <property type="match status" value="1"/>
</dbReference>
<dbReference type="FunFam" id="3.20.20.80:FF:000015">
    <property type="entry name" value="Acidic endochitinase SE2"/>
    <property type="match status" value="1"/>
</dbReference>
<dbReference type="PROSITE" id="PS51910">
    <property type="entry name" value="GH18_2"/>
    <property type="match status" value="1"/>
</dbReference>
<name>A0A1R3KN99_9ROSI</name>
<evidence type="ECO:0000313" key="14">
    <source>
        <dbReference type="Proteomes" id="UP000187203"/>
    </source>
</evidence>
<evidence type="ECO:0000256" key="4">
    <source>
        <dbReference type="ARBA" id="ARBA00023024"/>
    </source>
</evidence>
<dbReference type="EC" id="3.2.1.14" evidence="2"/>
<evidence type="ECO:0000256" key="5">
    <source>
        <dbReference type="ARBA" id="ARBA00023157"/>
    </source>
</evidence>
<dbReference type="PANTHER" id="PTHR45708">
    <property type="entry name" value="ENDOCHITINASE"/>
    <property type="match status" value="1"/>
</dbReference>
<dbReference type="GO" id="GO:0006032">
    <property type="term" value="P:chitin catabolic process"/>
    <property type="evidence" value="ECO:0007669"/>
    <property type="project" value="UniProtKB-KW"/>
</dbReference>
<dbReference type="InterPro" id="IPR050542">
    <property type="entry name" value="Glycosyl_Hydrlase18_Chitinase"/>
</dbReference>
<keyword evidence="7 10" id="KW-0326">Glycosidase</keyword>
<evidence type="ECO:0000256" key="8">
    <source>
        <dbReference type="ARBA" id="ARBA00023326"/>
    </source>
</evidence>
<gene>
    <name evidence="13" type="ORF">COLO4_06370</name>
</gene>
<keyword evidence="8" id="KW-0624">Polysaccharide degradation</keyword>
<dbReference type="InterPro" id="IPR045321">
    <property type="entry name" value="Cts1-like"/>
</dbReference>
<dbReference type="SUPFAM" id="SSF51445">
    <property type="entry name" value="(Trans)glycosidases"/>
    <property type="match status" value="1"/>
</dbReference>
<dbReference type="PANTHER" id="PTHR45708:SF65">
    <property type="entry name" value="CHITINASE"/>
    <property type="match status" value="1"/>
</dbReference>
<keyword evidence="4" id="KW-0146">Chitin degradation</keyword>
<dbReference type="InterPro" id="IPR001579">
    <property type="entry name" value="Glyco_hydro_18_chit_AS"/>
</dbReference>
<sequence>MAFQAKISLFFIYFLMLILAICAGEIAVYWGQNGNEPTLAETCASGNYDYVIIAFLNKFGNGRNPLFDLTGHCDAATNGCTGLTSDIKSCQAKGIKIMLSLGGGVGKYSLASTDDAKQVATFLWNNFLGGRSSSRPLGPAVLDGIDFDIELGTNQHYDELARFLKGFAKQGSKKVLLSAAPQCPFPDAFLGNTLKTGFFDYVWVQFYNNPSCEFSSRNVKGFEKAWKRWVSDIPVEKIFLALPASPEAAGTGFVPVDDLTSKVLPSIIDDPKFGGIALWSKFFDDQTSYSSSLKPHL</sequence>
<dbReference type="OrthoDB" id="6020543at2759"/>
<dbReference type="CDD" id="cd02877">
    <property type="entry name" value="GH18_hevamine_XipI_class_III"/>
    <property type="match status" value="1"/>
</dbReference>
<evidence type="ECO:0000256" key="7">
    <source>
        <dbReference type="ARBA" id="ARBA00023295"/>
    </source>
</evidence>
<accession>A0A1R3KN99</accession>
<dbReference type="GO" id="GO:0000272">
    <property type="term" value="P:polysaccharide catabolic process"/>
    <property type="evidence" value="ECO:0007669"/>
    <property type="project" value="UniProtKB-KW"/>
</dbReference>
<comment type="caution">
    <text evidence="13">The sequence shown here is derived from an EMBL/GenBank/DDBJ whole genome shotgun (WGS) entry which is preliminary data.</text>
</comment>
<feature type="domain" description="GH18" evidence="12">
    <location>
        <begin position="24"/>
        <end position="297"/>
    </location>
</feature>
<dbReference type="AlphaFoldDB" id="A0A1R3KN99"/>
<organism evidence="13 14">
    <name type="scientific">Corchorus olitorius</name>
    <dbReference type="NCBI Taxonomy" id="93759"/>
    <lineage>
        <taxon>Eukaryota</taxon>
        <taxon>Viridiplantae</taxon>
        <taxon>Streptophyta</taxon>
        <taxon>Embryophyta</taxon>
        <taxon>Tracheophyta</taxon>
        <taxon>Spermatophyta</taxon>
        <taxon>Magnoliopsida</taxon>
        <taxon>eudicotyledons</taxon>
        <taxon>Gunneridae</taxon>
        <taxon>Pentapetalae</taxon>
        <taxon>rosids</taxon>
        <taxon>malvids</taxon>
        <taxon>Malvales</taxon>
        <taxon>Malvaceae</taxon>
        <taxon>Grewioideae</taxon>
        <taxon>Apeibeae</taxon>
        <taxon>Corchorus</taxon>
    </lineage>
</organism>
<comment type="similarity">
    <text evidence="9">Belongs to the glycosyl hydrolase 18 family. Chitinase class III subfamily.</text>
</comment>
<feature type="transmembrane region" description="Helical" evidence="11">
    <location>
        <begin position="7"/>
        <end position="30"/>
    </location>
</feature>
<dbReference type="Proteomes" id="UP000187203">
    <property type="component" value="Unassembled WGS sequence"/>
</dbReference>